<comment type="subcellular location">
    <subcellularLocation>
        <location evidence="4">Cell outer membrane</location>
    </subcellularLocation>
</comment>
<dbReference type="EMBL" id="RZGX01000005">
    <property type="protein sequence ID" value="RUR24478.1"/>
    <property type="molecule type" value="Genomic_DNA"/>
</dbReference>
<reference evidence="6 8" key="1">
    <citation type="submission" date="2018-05" db="EMBL/GenBank/DDBJ databases">
        <title>Legionella qingyii sp.nov., whole genome shotgun sequence.</title>
        <authorList>
            <person name="Wu H."/>
            <person name="Zhu Q."/>
            <person name="Hu C."/>
        </authorList>
    </citation>
    <scope>NUCLEOTIDE SEQUENCE [LARGE SCALE GENOMIC DNA]</scope>
    <source>
        <strain evidence="6 8">HEB18</strain>
    </source>
</reference>
<reference evidence="7 9" key="2">
    <citation type="submission" date="2018-12" db="EMBL/GenBank/DDBJ databases">
        <title>Legionella sp,whole genome shotgun sequence.</title>
        <authorList>
            <person name="Wu H."/>
        </authorList>
    </citation>
    <scope>NUCLEOTIDE SEQUENCE [LARGE SCALE GENOMIC DNA]</scope>
    <source>
        <strain evidence="9">km489</strain>
        <strain evidence="7">Km489</strain>
    </source>
</reference>
<keyword evidence="2 4" id="KW-0472">Membrane</keyword>
<dbReference type="OrthoDB" id="9808250at2"/>
<name>A0A317U612_9GAMM</name>
<evidence type="ECO:0000256" key="4">
    <source>
        <dbReference type="HAMAP-Rule" id="MF_00925"/>
    </source>
</evidence>
<dbReference type="AlphaFoldDB" id="A0A317U612"/>
<keyword evidence="3 4" id="KW-0998">Cell outer membrane</keyword>
<evidence type="ECO:0000259" key="5">
    <source>
        <dbReference type="Pfam" id="PF04355"/>
    </source>
</evidence>
<dbReference type="Proteomes" id="UP000247152">
    <property type="component" value="Unassembled WGS sequence"/>
</dbReference>
<evidence type="ECO:0000313" key="9">
    <source>
        <dbReference type="Proteomes" id="UP000287374"/>
    </source>
</evidence>
<evidence type="ECO:0000313" key="6">
    <source>
        <dbReference type="EMBL" id="PWY56879.1"/>
    </source>
</evidence>
<dbReference type="Proteomes" id="UP000287374">
    <property type="component" value="Unassembled WGS sequence"/>
</dbReference>
<accession>A0A317U612</accession>
<dbReference type="PANTHER" id="PTHR37482:SF1">
    <property type="entry name" value="OUTER MEMBRANE PROTEIN ASSEMBLY FACTOR BAME"/>
    <property type="match status" value="1"/>
</dbReference>
<proteinExistence type="inferred from homology"/>
<feature type="domain" description="Outer membrane protein assembly factor BamE" evidence="5">
    <location>
        <begin position="42"/>
        <end position="110"/>
    </location>
</feature>
<evidence type="ECO:0000256" key="3">
    <source>
        <dbReference type="ARBA" id="ARBA00023237"/>
    </source>
</evidence>
<dbReference type="GO" id="GO:0043165">
    <property type="term" value="P:Gram-negative-bacterium-type cell outer membrane assembly"/>
    <property type="evidence" value="ECO:0007669"/>
    <property type="project" value="UniProtKB-UniRule"/>
</dbReference>
<dbReference type="Gene3D" id="3.30.1450.10">
    <property type="match status" value="1"/>
</dbReference>
<organism evidence="6 8">
    <name type="scientific">Legionella qingyii</name>
    <dbReference type="NCBI Taxonomy" id="2184757"/>
    <lineage>
        <taxon>Bacteria</taxon>
        <taxon>Pseudomonadati</taxon>
        <taxon>Pseudomonadota</taxon>
        <taxon>Gammaproteobacteria</taxon>
        <taxon>Legionellales</taxon>
        <taxon>Legionellaceae</taxon>
        <taxon>Legionella</taxon>
    </lineage>
</organism>
<dbReference type="EMBL" id="QHJG01000005">
    <property type="protein sequence ID" value="PWY56879.1"/>
    <property type="molecule type" value="Genomic_DNA"/>
</dbReference>
<evidence type="ECO:0000313" key="7">
    <source>
        <dbReference type="EMBL" id="RUR24478.1"/>
    </source>
</evidence>
<dbReference type="PANTHER" id="PTHR37482">
    <property type="entry name" value="OUTER MEMBRANE PROTEIN ASSEMBLY FACTOR BAME"/>
    <property type="match status" value="1"/>
</dbReference>
<sequence length="130" mass="14788">MAKFFTIGKKMRIIIFLLGIVCTLTLTQCSSFDLSRRVVQQGNLLPQSKIDRLKVGMSKNDVAILMGTSLLSPTFNDNRWDYAYTWRRGRGYMTMSTVSLYFQNGILARIERGKLKPGVASMNEPDINQE</sequence>
<gene>
    <name evidence="4 7" type="primary">bamE</name>
    <name evidence="6" type="ORF">DGG96_03935</name>
    <name evidence="7" type="ORF">ELY20_05300</name>
</gene>
<keyword evidence="9" id="KW-1185">Reference proteome</keyword>
<dbReference type="InterPro" id="IPR026592">
    <property type="entry name" value="BamE"/>
</dbReference>
<dbReference type="InterPro" id="IPR037873">
    <property type="entry name" value="BamE-like"/>
</dbReference>
<dbReference type="HAMAP" id="MF_00925">
    <property type="entry name" value="OM_assembly_BamE"/>
    <property type="match status" value="1"/>
</dbReference>
<comment type="caution">
    <text evidence="6">The sequence shown here is derived from an EMBL/GenBank/DDBJ whole genome shotgun (WGS) entry which is preliminary data.</text>
</comment>
<evidence type="ECO:0000313" key="8">
    <source>
        <dbReference type="Proteomes" id="UP000247152"/>
    </source>
</evidence>
<dbReference type="GO" id="GO:0051205">
    <property type="term" value="P:protein insertion into membrane"/>
    <property type="evidence" value="ECO:0007669"/>
    <property type="project" value="UniProtKB-UniRule"/>
</dbReference>
<keyword evidence="1 4" id="KW-0732">Signal</keyword>
<comment type="similarity">
    <text evidence="4">Belongs to the BamE family.</text>
</comment>
<dbReference type="GO" id="GO:1990063">
    <property type="term" value="C:Bam protein complex"/>
    <property type="evidence" value="ECO:0007669"/>
    <property type="project" value="TreeGrafter"/>
</dbReference>
<evidence type="ECO:0000256" key="1">
    <source>
        <dbReference type="ARBA" id="ARBA00022729"/>
    </source>
</evidence>
<dbReference type="GO" id="GO:0030674">
    <property type="term" value="F:protein-macromolecule adaptor activity"/>
    <property type="evidence" value="ECO:0007669"/>
    <property type="project" value="TreeGrafter"/>
</dbReference>
<evidence type="ECO:0000256" key="2">
    <source>
        <dbReference type="ARBA" id="ARBA00023136"/>
    </source>
</evidence>
<protein>
    <recommendedName>
        <fullName evidence="4">Outer membrane protein assembly factor BamE</fullName>
    </recommendedName>
</protein>
<dbReference type="RefSeq" id="WP_110141663.1">
    <property type="nucleotide sequence ID" value="NZ_QHJG01000005.1"/>
</dbReference>
<comment type="subunit">
    <text evidence="4">Part of the Bam complex.</text>
</comment>
<comment type="function">
    <text evidence="4">Part of the outer membrane protein assembly complex, which is involved in assembly and insertion of beta-barrel proteins into the outer membrane.</text>
</comment>
<dbReference type="InterPro" id="IPR007450">
    <property type="entry name" value="BamE_dom"/>
</dbReference>
<dbReference type="Pfam" id="PF04355">
    <property type="entry name" value="BamE"/>
    <property type="match status" value="1"/>
</dbReference>